<dbReference type="Proteomes" id="UP000029227">
    <property type="component" value="Unassembled WGS sequence"/>
</dbReference>
<organism evidence="1 2">
    <name type="scientific">Photobacterium aphoticum</name>
    <dbReference type="NCBI Taxonomy" id="754436"/>
    <lineage>
        <taxon>Bacteria</taxon>
        <taxon>Pseudomonadati</taxon>
        <taxon>Pseudomonadota</taxon>
        <taxon>Gammaproteobacteria</taxon>
        <taxon>Vibrionales</taxon>
        <taxon>Vibrionaceae</taxon>
        <taxon>Photobacterium</taxon>
    </lineage>
</organism>
<dbReference type="STRING" id="754436.JCM19237_3357"/>
<gene>
    <name evidence="1" type="ORF">JCM19237_3357</name>
</gene>
<name>A0A090QYR0_9GAMM</name>
<dbReference type="EMBL" id="BBMN01000016">
    <property type="protein sequence ID" value="GAL07418.1"/>
    <property type="molecule type" value="Genomic_DNA"/>
</dbReference>
<evidence type="ECO:0000313" key="2">
    <source>
        <dbReference type="Proteomes" id="UP000029227"/>
    </source>
</evidence>
<sequence length="44" mass="4529">MCLAVKAQPSLTLSSRDEMHDGITPSSGNALPALNPVCCVKTDG</sequence>
<accession>A0A090QYR0</accession>
<dbReference type="AlphaFoldDB" id="A0A090QYR0"/>
<proteinExistence type="predicted"/>
<evidence type="ECO:0000313" key="1">
    <source>
        <dbReference type="EMBL" id="GAL07418.1"/>
    </source>
</evidence>
<protein>
    <submittedName>
        <fullName evidence="1">Uncharacterized protein</fullName>
    </submittedName>
</protein>
<comment type="caution">
    <text evidence="1">The sequence shown here is derived from an EMBL/GenBank/DDBJ whole genome shotgun (WGS) entry which is preliminary data.</text>
</comment>
<reference evidence="1 2" key="1">
    <citation type="journal article" date="2014" name="Genome Announc.">
        <title>Draft Genome Sequences of Two Vibrionaceae Species, Vibrio ponticus C121 and Photobacterium aphoticum C119, Isolated as Coral Reef Microbiota.</title>
        <authorList>
            <person name="Al-saari N."/>
            <person name="Meirelles P.M."/>
            <person name="Mino S."/>
            <person name="Suda W."/>
            <person name="Oshima K."/>
            <person name="Hattori M."/>
            <person name="Ohkuma M."/>
            <person name="Thompson F.L."/>
            <person name="Gomez-Gil B."/>
            <person name="Sawabe T."/>
            <person name="Sawabe T."/>
        </authorList>
    </citation>
    <scope>NUCLEOTIDE SEQUENCE [LARGE SCALE GENOMIC DNA]</scope>
    <source>
        <strain evidence="1 2">JCM 19237</strain>
    </source>
</reference>